<evidence type="ECO:0000313" key="2">
    <source>
        <dbReference type="EMBL" id="XDQ75876.1"/>
    </source>
</evidence>
<dbReference type="InterPro" id="IPR006531">
    <property type="entry name" value="Gp5/Vgr_OB"/>
</dbReference>
<evidence type="ECO:0000259" key="1">
    <source>
        <dbReference type="Pfam" id="PF04717"/>
    </source>
</evidence>
<organism evidence="2">
    <name type="scientific">Streptomyces sp. R44</name>
    <dbReference type="NCBI Taxonomy" id="3238633"/>
    <lineage>
        <taxon>Bacteria</taxon>
        <taxon>Bacillati</taxon>
        <taxon>Actinomycetota</taxon>
        <taxon>Actinomycetes</taxon>
        <taxon>Kitasatosporales</taxon>
        <taxon>Streptomycetaceae</taxon>
        <taxon>Streptomyces</taxon>
    </lineage>
</organism>
<reference evidence="2" key="1">
    <citation type="submission" date="2024-07" db="EMBL/GenBank/DDBJ databases">
        <authorList>
            <person name="Yu S.T."/>
        </authorList>
    </citation>
    <scope>NUCLEOTIDE SEQUENCE</scope>
    <source>
        <strain evidence="2">R44</strain>
    </source>
</reference>
<dbReference type="AlphaFoldDB" id="A0AB39TCE8"/>
<sequence>MTTDAKKYHGLYKGVVVSNVDQLRAGRLLVRVSDVLGNDPCIWASPATPLAGLASGMYVVPLPNSGVWVQFVDGDINRAVWTGFWRGGAGELPLAAQAAPDGTPQVVIGTPAQTCLLLSDAPGQTGGILLQLKGPAGPYIRIHEGGVEIGASAAGPTIKVTPGGIDLGNGALTVLPG</sequence>
<name>A0AB39TCE8_9ACTN</name>
<dbReference type="EMBL" id="CP163444">
    <property type="protein sequence ID" value="XDQ75876.1"/>
    <property type="molecule type" value="Genomic_DNA"/>
</dbReference>
<dbReference type="RefSeq" id="WP_369148412.1">
    <property type="nucleotide sequence ID" value="NZ_CP163444.1"/>
</dbReference>
<dbReference type="InterPro" id="IPR037026">
    <property type="entry name" value="Vgr_OB-fold_dom_sf"/>
</dbReference>
<dbReference type="Gene3D" id="2.40.50.230">
    <property type="entry name" value="Gp5 N-terminal domain"/>
    <property type="match status" value="1"/>
</dbReference>
<gene>
    <name evidence="2" type="ORF">AB5J54_37505</name>
</gene>
<dbReference type="Pfam" id="PF04717">
    <property type="entry name" value="Phage_base_V"/>
    <property type="match status" value="1"/>
</dbReference>
<protein>
    <submittedName>
        <fullName evidence="2">Phage baseplate assembly protein V</fullName>
    </submittedName>
</protein>
<feature type="domain" description="Gp5/Type VI secretion system Vgr protein OB-fold" evidence="1">
    <location>
        <begin position="12"/>
        <end position="85"/>
    </location>
</feature>
<proteinExistence type="predicted"/>
<dbReference type="SUPFAM" id="SSF69255">
    <property type="entry name" value="gp5 N-terminal domain-like"/>
    <property type="match status" value="1"/>
</dbReference>
<accession>A0AB39TCE8</accession>